<comment type="caution">
    <text evidence="3">The sequence shown here is derived from an EMBL/GenBank/DDBJ whole genome shotgun (WGS) entry which is preliminary data.</text>
</comment>
<evidence type="ECO:0000313" key="4">
    <source>
        <dbReference type="Proteomes" id="UP000837932"/>
    </source>
</evidence>
<keyword evidence="1" id="KW-0732">Signal</keyword>
<evidence type="ECO:0000313" key="3">
    <source>
        <dbReference type="EMBL" id="CAH0995537.1"/>
    </source>
</evidence>
<dbReference type="RefSeq" id="WP_238806086.1">
    <property type="nucleotide sequence ID" value="NZ_CAKLPY010000001.1"/>
</dbReference>
<evidence type="ECO:0000256" key="1">
    <source>
        <dbReference type="SAM" id="SignalP"/>
    </source>
</evidence>
<proteinExistence type="predicted"/>
<accession>A0ABM9ANV0</accession>
<dbReference type="Gene3D" id="2.40.128.520">
    <property type="match status" value="1"/>
</dbReference>
<organism evidence="3 4">
    <name type="scientific">Emticicia aquatica</name>
    <dbReference type="NCBI Taxonomy" id="1681835"/>
    <lineage>
        <taxon>Bacteria</taxon>
        <taxon>Pseudomonadati</taxon>
        <taxon>Bacteroidota</taxon>
        <taxon>Cytophagia</taxon>
        <taxon>Cytophagales</taxon>
        <taxon>Leadbetterellaceae</taxon>
        <taxon>Emticicia</taxon>
    </lineage>
</organism>
<name>A0ABM9ANV0_9BACT</name>
<dbReference type="Proteomes" id="UP000837932">
    <property type="component" value="Unassembled WGS sequence"/>
</dbReference>
<dbReference type="Pfam" id="PF09917">
    <property type="entry name" value="DUF2147"/>
    <property type="match status" value="1"/>
</dbReference>
<dbReference type="InterPro" id="IPR019223">
    <property type="entry name" value="DUF2147"/>
</dbReference>
<dbReference type="PANTHER" id="PTHR36919">
    <property type="entry name" value="BLR1215 PROTEIN"/>
    <property type="match status" value="1"/>
</dbReference>
<feature type="chain" id="PRO_5045472520" description="DUF2147 domain-containing protein" evidence="1">
    <location>
        <begin position="22"/>
        <end position="150"/>
    </location>
</feature>
<dbReference type="PANTHER" id="PTHR36919:SF2">
    <property type="entry name" value="BLL6627 PROTEIN"/>
    <property type="match status" value="1"/>
</dbReference>
<gene>
    <name evidence="3" type="ORF">EMA8858_01660</name>
</gene>
<protein>
    <recommendedName>
        <fullName evidence="2">DUF2147 domain-containing protein</fullName>
    </recommendedName>
</protein>
<feature type="signal peptide" evidence="1">
    <location>
        <begin position="1"/>
        <end position="21"/>
    </location>
</feature>
<feature type="domain" description="DUF2147" evidence="2">
    <location>
        <begin position="32"/>
        <end position="148"/>
    </location>
</feature>
<evidence type="ECO:0000259" key="2">
    <source>
        <dbReference type="Pfam" id="PF09917"/>
    </source>
</evidence>
<sequence>MRLFKILLFIVFLLSFSLSFSQNTPVSDRIIGTWFSEDKDLKVEIFKKNGHFLGKVVWFICDPKTPNMEDFKDIENPNPNLRNRSWLGMLVVENLLFNGKDTWENGSIYDPNTGRTYNSVVKLKDINTLVVRGYWGFEIFGKNLVFHRVE</sequence>
<dbReference type="EMBL" id="CAKLPY010000001">
    <property type="protein sequence ID" value="CAH0995537.1"/>
    <property type="molecule type" value="Genomic_DNA"/>
</dbReference>
<reference evidence="3" key="1">
    <citation type="submission" date="2021-12" db="EMBL/GenBank/DDBJ databases">
        <authorList>
            <person name="Rodrigo-Torres L."/>
            <person name="Arahal R. D."/>
            <person name="Lucena T."/>
        </authorList>
    </citation>
    <scope>NUCLEOTIDE SEQUENCE</scope>
    <source>
        <strain evidence="3">CECT 8858</strain>
    </source>
</reference>
<keyword evidence="4" id="KW-1185">Reference proteome</keyword>